<keyword evidence="3" id="KW-0698">rRNA processing</keyword>
<evidence type="ECO:0000256" key="3">
    <source>
        <dbReference type="ARBA" id="ARBA00022552"/>
    </source>
</evidence>
<sequence length="55" mass="6483">MCRQNWSFWLCFGRVSLYYLSEQGDQGYMLKKLDPVGQQTYLAHPAQFSPDDIYS</sequence>
<dbReference type="GO" id="GO:0031429">
    <property type="term" value="C:box H/ACA snoRNP complex"/>
    <property type="evidence" value="ECO:0007669"/>
    <property type="project" value="TreeGrafter"/>
</dbReference>
<comment type="caution">
    <text evidence="7">The sequence shown here is derived from an EMBL/GenBank/DDBJ whole genome shotgun (WGS) entry which is preliminary data.</text>
</comment>
<dbReference type="PANTHER" id="PTHR13305:SF0">
    <property type="entry name" value="H_ACA RIBONUCLEOPROTEIN COMPLEX SUBUNIT 3"/>
    <property type="match status" value="1"/>
</dbReference>
<evidence type="ECO:0000256" key="6">
    <source>
        <dbReference type="SAM" id="SignalP"/>
    </source>
</evidence>
<feature type="signal peptide" evidence="6">
    <location>
        <begin position="1"/>
        <end position="17"/>
    </location>
</feature>
<evidence type="ECO:0000313" key="8">
    <source>
        <dbReference type="Proteomes" id="UP000645828"/>
    </source>
</evidence>
<dbReference type="AlphaFoldDB" id="A0A811ZIX0"/>
<evidence type="ECO:0000256" key="5">
    <source>
        <dbReference type="ARBA" id="ARBA00030185"/>
    </source>
</evidence>
<organism evidence="7 8">
    <name type="scientific">Nyctereutes procyonoides</name>
    <name type="common">Raccoon dog</name>
    <name type="synonym">Canis procyonoides</name>
    <dbReference type="NCBI Taxonomy" id="34880"/>
    <lineage>
        <taxon>Eukaryota</taxon>
        <taxon>Metazoa</taxon>
        <taxon>Chordata</taxon>
        <taxon>Craniata</taxon>
        <taxon>Vertebrata</taxon>
        <taxon>Euteleostomi</taxon>
        <taxon>Mammalia</taxon>
        <taxon>Eutheria</taxon>
        <taxon>Laurasiatheria</taxon>
        <taxon>Carnivora</taxon>
        <taxon>Caniformia</taxon>
        <taxon>Canidae</taxon>
        <taxon>Nyctereutes</taxon>
    </lineage>
</organism>
<name>A0A811ZIX0_NYCPR</name>
<reference evidence="7" key="1">
    <citation type="submission" date="2020-12" db="EMBL/GenBank/DDBJ databases">
        <authorList>
            <consortium name="Molecular Ecology Group"/>
        </authorList>
    </citation>
    <scope>NUCLEOTIDE SEQUENCE</scope>
    <source>
        <strain evidence="7">TBG_1078</strain>
    </source>
</reference>
<proteinExistence type="inferred from homology"/>
<dbReference type="GO" id="GO:0030515">
    <property type="term" value="F:snoRNA binding"/>
    <property type="evidence" value="ECO:0007669"/>
    <property type="project" value="InterPro"/>
</dbReference>
<dbReference type="GO" id="GO:0070034">
    <property type="term" value="F:telomerase RNA binding"/>
    <property type="evidence" value="ECO:0007669"/>
    <property type="project" value="TreeGrafter"/>
</dbReference>
<dbReference type="Pfam" id="PF04135">
    <property type="entry name" value="Nop10p"/>
    <property type="match status" value="1"/>
</dbReference>
<evidence type="ECO:0000313" key="7">
    <source>
        <dbReference type="EMBL" id="CAD7688797.1"/>
    </source>
</evidence>
<dbReference type="Gene3D" id="2.20.28.40">
    <property type="entry name" value="H/ACA ribonucleoprotein complex, subunit Nop10"/>
    <property type="match status" value="1"/>
</dbReference>
<gene>
    <name evidence="7" type="ORF">NYPRO_LOCUS21591</name>
</gene>
<dbReference type="SUPFAM" id="SSF144210">
    <property type="entry name" value="Nop10-like SnoRNP"/>
    <property type="match status" value="1"/>
</dbReference>
<dbReference type="PANTHER" id="PTHR13305">
    <property type="entry name" value="RIBOSOME BIOGENESIS PROTEIN NOP10"/>
    <property type="match status" value="1"/>
</dbReference>
<keyword evidence="4" id="KW-0687">Ribonucleoprotein</keyword>
<dbReference type="EMBL" id="CAJHUB010000768">
    <property type="protein sequence ID" value="CAD7688797.1"/>
    <property type="molecule type" value="Genomic_DNA"/>
</dbReference>
<dbReference type="InterPro" id="IPR007264">
    <property type="entry name" value="H/ACA_rnp_Nop10"/>
</dbReference>
<accession>A0A811ZIX0</accession>
<evidence type="ECO:0000256" key="4">
    <source>
        <dbReference type="ARBA" id="ARBA00023274"/>
    </source>
</evidence>
<feature type="chain" id="PRO_5032618590" description="Nucleolar protein 10" evidence="6">
    <location>
        <begin position="18"/>
        <end position="55"/>
    </location>
</feature>
<keyword evidence="2" id="KW-0690">Ribosome biogenesis</keyword>
<keyword evidence="8" id="KW-1185">Reference proteome</keyword>
<protein>
    <recommendedName>
        <fullName evidence="5">Nucleolar protein 10</fullName>
    </recommendedName>
</protein>
<comment type="similarity">
    <text evidence="1">Belongs to the NOP10 family.</text>
</comment>
<dbReference type="InterPro" id="IPR036756">
    <property type="entry name" value="H/ACA_rnp_Nop10_sf"/>
</dbReference>
<dbReference type="GO" id="GO:0031118">
    <property type="term" value="P:rRNA pseudouridine synthesis"/>
    <property type="evidence" value="ECO:0007669"/>
    <property type="project" value="TreeGrafter"/>
</dbReference>
<evidence type="ECO:0000256" key="2">
    <source>
        <dbReference type="ARBA" id="ARBA00022517"/>
    </source>
</evidence>
<dbReference type="GO" id="GO:1904874">
    <property type="term" value="P:positive regulation of telomerase RNA localization to Cajal body"/>
    <property type="evidence" value="ECO:0007669"/>
    <property type="project" value="TreeGrafter"/>
</dbReference>
<dbReference type="GO" id="GO:0031120">
    <property type="term" value="P:snRNA pseudouridine synthesis"/>
    <property type="evidence" value="ECO:0007669"/>
    <property type="project" value="TreeGrafter"/>
</dbReference>
<keyword evidence="6" id="KW-0732">Signal</keyword>
<evidence type="ECO:0000256" key="1">
    <source>
        <dbReference type="ARBA" id="ARBA00009462"/>
    </source>
</evidence>
<dbReference type="Proteomes" id="UP000645828">
    <property type="component" value="Unassembled WGS sequence"/>
</dbReference>